<dbReference type="InterPro" id="IPR017900">
    <property type="entry name" value="4Fe4S_Fe_S_CS"/>
</dbReference>
<comment type="caution">
    <text evidence="6">The sequence shown here is derived from an EMBL/GenBank/DDBJ whole genome shotgun (WGS) entry which is preliminary data.</text>
</comment>
<dbReference type="PROSITE" id="PS00198">
    <property type="entry name" value="4FE4S_FER_1"/>
    <property type="match status" value="1"/>
</dbReference>
<evidence type="ECO:0000256" key="1">
    <source>
        <dbReference type="ARBA" id="ARBA00022485"/>
    </source>
</evidence>
<keyword evidence="3" id="KW-0408">Iron</keyword>
<dbReference type="Pfam" id="PF13247">
    <property type="entry name" value="Fer4_11"/>
    <property type="match status" value="1"/>
</dbReference>
<feature type="domain" description="4Fe-4S ferredoxin-type" evidence="5">
    <location>
        <begin position="83"/>
        <end position="112"/>
    </location>
</feature>
<keyword evidence="1" id="KW-0004">4Fe-4S</keyword>
<proteinExistence type="predicted"/>
<keyword evidence="4" id="KW-0411">Iron-sulfur</keyword>
<feature type="domain" description="4Fe-4S ferredoxin-type" evidence="5">
    <location>
        <begin position="4"/>
        <end position="34"/>
    </location>
</feature>
<dbReference type="CDD" id="cd10551">
    <property type="entry name" value="PsrB"/>
    <property type="match status" value="1"/>
</dbReference>
<dbReference type="GO" id="GO:0046872">
    <property type="term" value="F:metal ion binding"/>
    <property type="evidence" value="ECO:0007669"/>
    <property type="project" value="UniProtKB-KW"/>
</dbReference>
<evidence type="ECO:0000256" key="4">
    <source>
        <dbReference type="ARBA" id="ARBA00023014"/>
    </source>
</evidence>
<dbReference type="AlphaFoldDB" id="A0A9D2D415"/>
<organism evidence="6 7">
    <name type="scientific">Candidatus Eubacterium avistercoris</name>
    <dbReference type="NCBI Taxonomy" id="2838567"/>
    <lineage>
        <taxon>Bacteria</taxon>
        <taxon>Bacillati</taxon>
        <taxon>Bacillota</taxon>
        <taxon>Clostridia</taxon>
        <taxon>Eubacteriales</taxon>
        <taxon>Eubacteriaceae</taxon>
        <taxon>Eubacterium</taxon>
    </lineage>
</organism>
<accession>A0A9D2D415</accession>
<dbReference type="PANTHER" id="PTHR43177:SF3">
    <property type="entry name" value="PROTEIN NRFC HOMOLOG"/>
    <property type="match status" value="1"/>
</dbReference>
<dbReference type="PANTHER" id="PTHR43177">
    <property type="entry name" value="PROTEIN NRFC"/>
    <property type="match status" value="1"/>
</dbReference>
<sequence>MKQYAFVIELDRCIGCKGCQVACKMENGTDLGSDRTKVRQIGPIGKYPNLQMYFLPTMCQQCENPVCVRVCPSGAVYKSKEDGVVRIDRMKCIGCHSCNQECPYHANTFSEMRRSMDKCTLCSEARERGEEPACVRNCSGRALHFGDINDPDSEVSRLLKEAGEEHVFRLHDYGNGPSTRYILKNAQWQDIMPQEIDEVSFGKGGRKYYEHE</sequence>
<dbReference type="GO" id="GO:0051539">
    <property type="term" value="F:4 iron, 4 sulfur cluster binding"/>
    <property type="evidence" value="ECO:0007669"/>
    <property type="project" value="UniProtKB-KW"/>
</dbReference>
<gene>
    <name evidence="6" type="ORF">IAA08_08830</name>
</gene>
<evidence type="ECO:0000259" key="5">
    <source>
        <dbReference type="PROSITE" id="PS51379"/>
    </source>
</evidence>
<dbReference type="InterPro" id="IPR017896">
    <property type="entry name" value="4Fe4S_Fe-S-bd"/>
</dbReference>
<evidence type="ECO:0000256" key="2">
    <source>
        <dbReference type="ARBA" id="ARBA00022723"/>
    </source>
</evidence>
<reference evidence="6" key="2">
    <citation type="submission" date="2021-04" db="EMBL/GenBank/DDBJ databases">
        <authorList>
            <person name="Gilroy R."/>
        </authorList>
    </citation>
    <scope>NUCLEOTIDE SEQUENCE</scope>
    <source>
        <strain evidence="6">CHK192-9172</strain>
    </source>
</reference>
<evidence type="ECO:0000313" key="6">
    <source>
        <dbReference type="EMBL" id="HIZ08025.1"/>
    </source>
</evidence>
<feature type="domain" description="4Fe-4S ferredoxin-type" evidence="5">
    <location>
        <begin position="50"/>
        <end position="81"/>
    </location>
</feature>
<protein>
    <submittedName>
        <fullName evidence="6">4Fe-4S dicluster domain-containing protein</fullName>
    </submittedName>
</protein>
<dbReference type="EMBL" id="DXCH01000243">
    <property type="protein sequence ID" value="HIZ08025.1"/>
    <property type="molecule type" value="Genomic_DNA"/>
</dbReference>
<dbReference type="SUPFAM" id="SSF54862">
    <property type="entry name" value="4Fe-4S ferredoxins"/>
    <property type="match status" value="1"/>
</dbReference>
<dbReference type="Gene3D" id="3.30.70.20">
    <property type="match status" value="2"/>
</dbReference>
<evidence type="ECO:0000313" key="7">
    <source>
        <dbReference type="Proteomes" id="UP000824024"/>
    </source>
</evidence>
<keyword evidence="2" id="KW-0479">Metal-binding</keyword>
<dbReference type="PROSITE" id="PS51379">
    <property type="entry name" value="4FE4S_FER_2"/>
    <property type="match status" value="3"/>
</dbReference>
<dbReference type="Proteomes" id="UP000824024">
    <property type="component" value="Unassembled WGS sequence"/>
</dbReference>
<evidence type="ECO:0000256" key="3">
    <source>
        <dbReference type="ARBA" id="ARBA00023004"/>
    </source>
</evidence>
<name>A0A9D2D415_9FIRM</name>
<dbReference type="InterPro" id="IPR050954">
    <property type="entry name" value="ET_IronSulfur_Cluster-Binding"/>
</dbReference>
<reference evidence="6" key="1">
    <citation type="journal article" date="2021" name="PeerJ">
        <title>Extensive microbial diversity within the chicken gut microbiome revealed by metagenomics and culture.</title>
        <authorList>
            <person name="Gilroy R."/>
            <person name="Ravi A."/>
            <person name="Getino M."/>
            <person name="Pursley I."/>
            <person name="Horton D.L."/>
            <person name="Alikhan N.F."/>
            <person name="Baker D."/>
            <person name="Gharbi K."/>
            <person name="Hall N."/>
            <person name="Watson M."/>
            <person name="Adriaenssens E.M."/>
            <person name="Foster-Nyarko E."/>
            <person name="Jarju S."/>
            <person name="Secka A."/>
            <person name="Antonio M."/>
            <person name="Oren A."/>
            <person name="Chaudhuri R.R."/>
            <person name="La Ragione R."/>
            <person name="Hildebrand F."/>
            <person name="Pallen M.J."/>
        </authorList>
    </citation>
    <scope>NUCLEOTIDE SEQUENCE</scope>
    <source>
        <strain evidence="6">CHK192-9172</strain>
    </source>
</reference>